<feature type="transmembrane region" description="Helical" evidence="5">
    <location>
        <begin position="73"/>
        <end position="93"/>
    </location>
</feature>
<dbReference type="CDD" id="cd17353">
    <property type="entry name" value="MFS_OFA_like"/>
    <property type="match status" value="1"/>
</dbReference>
<proteinExistence type="predicted"/>
<feature type="transmembrane region" description="Helical" evidence="5">
    <location>
        <begin position="213"/>
        <end position="234"/>
    </location>
</feature>
<keyword evidence="8" id="KW-1185">Reference proteome</keyword>
<dbReference type="InterPro" id="IPR020846">
    <property type="entry name" value="MFS_dom"/>
</dbReference>
<dbReference type="STRING" id="1033810.HLPCO_001944"/>
<feature type="domain" description="Major facilitator superfamily (MFS) profile" evidence="6">
    <location>
        <begin position="5"/>
        <end position="389"/>
    </location>
</feature>
<dbReference type="Proteomes" id="UP000005707">
    <property type="component" value="Unassembled WGS sequence"/>
</dbReference>
<dbReference type="AlphaFoldDB" id="U2FGQ7"/>
<evidence type="ECO:0000256" key="5">
    <source>
        <dbReference type="SAM" id="Phobius"/>
    </source>
</evidence>
<evidence type="ECO:0000256" key="3">
    <source>
        <dbReference type="ARBA" id="ARBA00022989"/>
    </source>
</evidence>
<comment type="subcellular location">
    <subcellularLocation>
        <location evidence="1">Cell membrane</location>
        <topology evidence="1">Multi-pass membrane protein</topology>
    </subcellularLocation>
</comment>
<dbReference type="OrthoDB" id="9793415at2"/>
<dbReference type="eggNOG" id="COG2223">
    <property type="taxonomic scope" value="Bacteria"/>
</dbReference>
<dbReference type="PANTHER" id="PTHR11360:SF317">
    <property type="entry name" value="MAJOR FACILITATOR SUPERFAMILY (MFS) PROFILE DOMAIN-CONTAINING PROTEIN-RELATED"/>
    <property type="match status" value="1"/>
</dbReference>
<dbReference type="InterPro" id="IPR050327">
    <property type="entry name" value="Proton-linked_MCT"/>
</dbReference>
<evidence type="ECO:0000256" key="2">
    <source>
        <dbReference type="ARBA" id="ARBA00022692"/>
    </source>
</evidence>
<sequence length="397" mass="43020">MITHNKWSVLIGAVVAQLCVGTIYTWSLYNNPLMEKHGFTEPEVVLTFSIATFMFAFATIFSGKLQDRIGPRIVATIGGILYGGGLILSSFVSNITLLYFFYGVISGIGVGFVYVCPITTCVKWFPHKKGMITGISVGAFGLGSFIFKFIIQGLLDTVGVSNTMMIIGLIYLTLIIIASQFLVVPELSKTKTGSLDHTKNELTVKQMIHTKTFYFVWLLFFFGCTSGLLVIGLAKDIGMKEAGLELHTAANAVALIALFNAGGRLIWGSLSDRIGRLTVVLFMFIITSICMLLLSVVSLNLYLFFLLVAGIAFCFGGFLAVFPIITGELFGSRNLGSNYGVMYQAYGIAALAGPFINLYVNNLKTTFIVASMVALLGALITLILSSKVEFPSTSRAS</sequence>
<evidence type="ECO:0000313" key="7">
    <source>
        <dbReference type="EMBL" id="ERJ12030.1"/>
    </source>
</evidence>
<evidence type="ECO:0000256" key="1">
    <source>
        <dbReference type="ARBA" id="ARBA00004651"/>
    </source>
</evidence>
<dbReference type="Gene3D" id="1.20.1250.20">
    <property type="entry name" value="MFS general substrate transporter like domains"/>
    <property type="match status" value="2"/>
</dbReference>
<dbReference type="InterPro" id="IPR036259">
    <property type="entry name" value="MFS_trans_sf"/>
</dbReference>
<dbReference type="PANTHER" id="PTHR11360">
    <property type="entry name" value="MONOCARBOXYLATE TRANSPORTER"/>
    <property type="match status" value="1"/>
</dbReference>
<keyword evidence="3 5" id="KW-1133">Transmembrane helix</keyword>
<feature type="transmembrane region" description="Helical" evidence="5">
    <location>
        <begin position="339"/>
        <end position="360"/>
    </location>
</feature>
<comment type="caution">
    <text evidence="7">The sequence shown here is derived from an EMBL/GenBank/DDBJ whole genome shotgun (WGS) entry which is preliminary data.</text>
</comment>
<feature type="transmembrane region" description="Helical" evidence="5">
    <location>
        <begin position="99"/>
        <end position="119"/>
    </location>
</feature>
<dbReference type="InParanoid" id="U2FGQ7"/>
<feature type="transmembrane region" description="Helical" evidence="5">
    <location>
        <begin position="7"/>
        <end position="29"/>
    </location>
</feature>
<name>U2FGQ7_9MOLU</name>
<dbReference type="Pfam" id="PF07690">
    <property type="entry name" value="MFS_1"/>
    <property type="match status" value="2"/>
</dbReference>
<feature type="transmembrane region" description="Helical" evidence="5">
    <location>
        <begin position="163"/>
        <end position="184"/>
    </location>
</feature>
<dbReference type="RefSeq" id="WP_008827363.1">
    <property type="nucleotide sequence ID" value="NZ_AFNU02000006.1"/>
</dbReference>
<feature type="transmembrane region" description="Helical" evidence="5">
    <location>
        <begin position="131"/>
        <end position="151"/>
    </location>
</feature>
<dbReference type="SUPFAM" id="SSF103473">
    <property type="entry name" value="MFS general substrate transporter"/>
    <property type="match status" value="1"/>
</dbReference>
<feature type="transmembrane region" description="Helical" evidence="5">
    <location>
        <begin position="303"/>
        <end position="327"/>
    </location>
</feature>
<dbReference type="GO" id="GO:0005886">
    <property type="term" value="C:plasma membrane"/>
    <property type="evidence" value="ECO:0007669"/>
    <property type="project" value="UniProtKB-SubCell"/>
</dbReference>
<dbReference type="PROSITE" id="PS50850">
    <property type="entry name" value="MFS"/>
    <property type="match status" value="1"/>
</dbReference>
<feature type="transmembrane region" description="Helical" evidence="5">
    <location>
        <begin position="279"/>
        <end position="297"/>
    </location>
</feature>
<feature type="transmembrane region" description="Helical" evidence="5">
    <location>
        <begin position="366"/>
        <end position="385"/>
    </location>
</feature>
<gene>
    <name evidence="7" type="ORF">HLPCO_001944</name>
</gene>
<keyword evidence="4 5" id="KW-0472">Membrane</keyword>
<protein>
    <submittedName>
        <fullName evidence="7">Oxalate-formate antiporter protein</fullName>
    </submittedName>
</protein>
<reference evidence="7 8" key="2">
    <citation type="journal article" date="2013" name="PLoS ONE">
        <title>INDIGO - INtegrated Data Warehouse of MIcrobial GenOmes with Examples from the Red Sea Extremophiles.</title>
        <authorList>
            <person name="Alam I."/>
            <person name="Antunes A."/>
            <person name="Kamau A.A."/>
            <person name="Ba Alawi W."/>
            <person name="Kalkatawi M."/>
            <person name="Stingl U."/>
            <person name="Bajic V.B."/>
        </authorList>
    </citation>
    <scope>NUCLEOTIDE SEQUENCE [LARGE SCALE GENOMIC DNA]</scope>
    <source>
        <strain evidence="7 8">SSD-17B</strain>
    </source>
</reference>
<evidence type="ECO:0000259" key="6">
    <source>
        <dbReference type="PROSITE" id="PS50850"/>
    </source>
</evidence>
<dbReference type="GO" id="GO:0022857">
    <property type="term" value="F:transmembrane transporter activity"/>
    <property type="evidence" value="ECO:0007669"/>
    <property type="project" value="InterPro"/>
</dbReference>
<organism evidence="7 8">
    <name type="scientific">Haloplasma contractile SSD-17B</name>
    <dbReference type="NCBI Taxonomy" id="1033810"/>
    <lineage>
        <taxon>Bacteria</taxon>
        <taxon>Bacillati</taxon>
        <taxon>Mycoplasmatota</taxon>
        <taxon>Mollicutes</taxon>
        <taxon>Haloplasmatales</taxon>
        <taxon>Haloplasmataceae</taxon>
        <taxon>Haloplasma</taxon>
    </lineage>
</organism>
<accession>U2FGQ7</accession>
<feature type="transmembrane region" description="Helical" evidence="5">
    <location>
        <begin position="44"/>
        <end position="61"/>
    </location>
</feature>
<reference evidence="7 8" key="1">
    <citation type="journal article" date="2011" name="J. Bacteriol.">
        <title>Genome sequence of Haloplasma contractile, an unusual contractile bacterium from a deep-sea anoxic brine lake.</title>
        <authorList>
            <person name="Antunes A."/>
            <person name="Alam I."/>
            <person name="El Dorry H."/>
            <person name="Siam R."/>
            <person name="Robertson A."/>
            <person name="Bajic V.B."/>
            <person name="Stingl U."/>
        </authorList>
    </citation>
    <scope>NUCLEOTIDE SEQUENCE [LARGE SCALE GENOMIC DNA]</scope>
    <source>
        <strain evidence="7 8">SSD-17B</strain>
    </source>
</reference>
<dbReference type="EMBL" id="AFNU02000006">
    <property type="protein sequence ID" value="ERJ12030.1"/>
    <property type="molecule type" value="Genomic_DNA"/>
</dbReference>
<dbReference type="InterPro" id="IPR011701">
    <property type="entry name" value="MFS"/>
</dbReference>
<evidence type="ECO:0000256" key="4">
    <source>
        <dbReference type="ARBA" id="ARBA00023136"/>
    </source>
</evidence>
<evidence type="ECO:0000313" key="8">
    <source>
        <dbReference type="Proteomes" id="UP000005707"/>
    </source>
</evidence>
<keyword evidence="2 5" id="KW-0812">Transmembrane</keyword>